<gene>
    <name evidence="6" type="ORF">Bca52824_048291</name>
</gene>
<dbReference type="GO" id="GO:0042132">
    <property type="term" value="F:fructose 1,6-bisphosphate 1-phosphatase activity"/>
    <property type="evidence" value="ECO:0007669"/>
    <property type="project" value="TreeGrafter"/>
</dbReference>
<keyword evidence="7" id="KW-1185">Reference proteome</keyword>
<dbReference type="GO" id="GO:0046872">
    <property type="term" value="F:metal ion binding"/>
    <property type="evidence" value="ECO:0007669"/>
    <property type="project" value="UniProtKB-KW"/>
</dbReference>
<reference evidence="6 7" key="1">
    <citation type="submission" date="2020-02" db="EMBL/GenBank/DDBJ databases">
        <authorList>
            <person name="Ma Q."/>
            <person name="Huang Y."/>
            <person name="Song X."/>
            <person name="Pei D."/>
        </authorList>
    </citation>
    <scope>NUCLEOTIDE SEQUENCE [LARGE SCALE GENOMIC DNA]</scope>
    <source>
        <strain evidence="6">Sxm20200214</strain>
        <tissue evidence="6">Leaf</tissue>
    </source>
</reference>
<dbReference type="GO" id="GO:0006094">
    <property type="term" value="P:gluconeogenesis"/>
    <property type="evidence" value="ECO:0007669"/>
    <property type="project" value="TreeGrafter"/>
</dbReference>
<evidence type="ECO:0000313" key="6">
    <source>
        <dbReference type="EMBL" id="KAG2288687.1"/>
    </source>
</evidence>
<comment type="pathway">
    <text evidence="1">Carbohydrate biosynthesis; Calvin cycle.</text>
</comment>
<evidence type="ECO:0000256" key="3">
    <source>
        <dbReference type="ARBA" id="ARBA00022842"/>
    </source>
</evidence>
<keyword evidence="2" id="KW-0479">Metal-binding</keyword>
<organism evidence="6 7">
    <name type="scientific">Brassica carinata</name>
    <name type="common">Ethiopian mustard</name>
    <name type="synonym">Abyssinian cabbage</name>
    <dbReference type="NCBI Taxonomy" id="52824"/>
    <lineage>
        <taxon>Eukaryota</taxon>
        <taxon>Viridiplantae</taxon>
        <taxon>Streptophyta</taxon>
        <taxon>Embryophyta</taxon>
        <taxon>Tracheophyta</taxon>
        <taxon>Spermatophyta</taxon>
        <taxon>Magnoliopsida</taxon>
        <taxon>eudicotyledons</taxon>
        <taxon>Gunneridae</taxon>
        <taxon>Pentapetalae</taxon>
        <taxon>rosids</taxon>
        <taxon>malvids</taxon>
        <taxon>Brassicales</taxon>
        <taxon>Brassicaceae</taxon>
        <taxon>Brassiceae</taxon>
        <taxon>Brassica</taxon>
    </lineage>
</organism>
<name>A0A8X7RIV6_BRACI</name>
<keyword evidence="3" id="KW-0460">Magnesium</keyword>
<dbReference type="GO" id="GO:0006000">
    <property type="term" value="P:fructose metabolic process"/>
    <property type="evidence" value="ECO:0007669"/>
    <property type="project" value="TreeGrafter"/>
</dbReference>
<dbReference type="PANTHER" id="PTHR11556:SF1">
    <property type="entry name" value="FRUCTOSE-BISPHOSPHATASE"/>
    <property type="match status" value="1"/>
</dbReference>
<dbReference type="EMBL" id="JAAMPC010000010">
    <property type="protein sequence ID" value="KAG2288687.1"/>
    <property type="molecule type" value="Genomic_DNA"/>
</dbReference>
<evidence type="ECO:0000256" key="2">
    <source>
        <dbReference type="ARBA" id="ARBA00022723"/>
    </source>
</evidence>
<protein>
    <recommendedName>
        <fullName evidence="4">D-fructose-1,6-bisphosphate 1-phosphohydrolase</fullName>
    </recommendedName>
</protein>
<evidence type="ECO:0000256" key="4">
    <source>
        <dbReference type="ARBA" id="ARBA00032973"/>
    </source>
</evidence>
<evidence type="ECO:0000313" key="7">
    <source>
        <dbReference type="Proteomes" id="UP000886595"/>
    </source>
</evidence>
<dbReference type="PANTHER" id="PTHR11556">
    <property type="entry name" value="FRUCTOSE-1,6-BISPHOSPHATASE-RELATED"/>
    <property type="match status" value="1"/>
</dbReference>
<dbReference type="OrthoDB" id="10256725at2759"/>
<comment type="caution">
    <text evidence="6">The sequence shown here is derived from an EMBL/GenBank/DDBJ whole genome shotgun (WGS) entry which is preliminary data.</text>
</comment>
<dbReference type="AlphaFoldDB" id="A0A8X7RIV6"/>
<dbReference type="GO" id="GO:0006002">
    <property type="term" value="P:fructose 6-phosphate metabolic process"/>
    <property type="evidence" value="ECO:0007669"/>
    <property type="project" value="TreeGrafter"/>
</dbReference>
<evidence type="ECO:0000259" key="5">
    <source>
        <dbReference type="Pfam" id="PF18913"/>
    </source>
</evidence>
<feature type="domain" description="Fructose-1-6-bisphosphatase class 1 C-terminal" evidence="5">
    <location>
        <begin position="244"/>
        <end position="293"/>
    </location>
</feature>
<dbReference type="GO" id="GO:0005986">
    <property type="term" value="P:sucrose biosynthetic process"/>
    <property type="evidence" value="ECO:0007669"/>
    <property type="project" value="TreeGrafter"/>
</dbReference>
<sequence length="354" mass="39340">MVLWMSRHVRGRITMCVLLRYCGQRGCVDVVVLNLRGLDGCVVDKGHMWMLLPAKSKGVGEVDVEAAVMGDVDRRAGVEVGRQVVLSGVIQEFRRKFNASLSAPFVVLIAPVTQNELVATHIRLPAITFNAFVKLQRHAPPVQISPNYPDPTPSAPTTTATMPASVLSTVPPTSTLQFPPVPSSVSRAPMTSVSLTKSTLLGQKNKDVQLMCVIFVLKLGKGVRENILFQQMELPAVGRESEVVHWTLLYGGIYVYPHDAKSKKLRLLYEYAPMRFIVEQAGGKGSYGHQIVLISNWPSSLYPKFGCHQTHFLWCTLQIHPKVALYIGSKEEMEKLDDVFERFMSFSFVDSKIA</sequence>
<proteinExistence type="predicted"/>
<dbReference type="Proteomes" id="UP000886595">
    <property type="component" value="Unassembled WGS sequence"/>
</dbReference>
<dbReference type="Gene3D" id="3.40.190.80">
    <property type="match status" value="1"/>
</dbReference>
<dbReference type="InterPro" id="IPR000146">
    <property type="entry name" value="FBPase_class-1"/>
</dbReference>
<dbReference type="GO" id="GO:0005829">
    <property type="term" value="C:cytosol"/>
    <property type="evidence" value="ECO:0007669"/>
    <property type="project" value="TreeGrafter"/>
</dbReference>
<accession>A0A8X7RIV6</accession>
<dbReference type="SUPFAM" id="SSF56655">
    <property type="entry name" value="Carbohydrate phosphatase"/>
    <property type="match status" value="1"/>
</dbReference>
<dbReference type="InterPro" id="IPR044015">
    <property type="entry name" value="FBPase_C_dom"/>
</dbReference>
<dbReference type="Pfam" id="PF18913">
    <property type="entry name" value="FBPase_C"/>
    <property type="match status" value="1"/>
</dbReference>
<evidence type="ECO:0000256" key="1">
    <source>
        <dbReference type="ARBA" id="ARBA00005215"/>
    </source>
</evidence>
<dbReference type="GO" id="GO:0030388">
    <property type="term" value="P:fructose 1,6-bisphosphate metabolic process"/>
    <property type="evidence" value="ECO:0007669"/>
    <property type="project" value="TreeGrafter"/>
</dbReference>